<dbReference type="AlphaFoldDB" id="A0AAC8Q8A2"/>
<dbReference type="Proteomes" id="UP000035579">
    <property type="component" value="Chromosome"/>
</dbReference>
<protein>
    <submittedName>
        <fullName evidence="1">Uncharacterized protein</fullName>
    </submittedName>
</protein>
<sequence length="39" mass="4621">MGLEPCIRLLLRFKRGRYKWRSMGFDMLDEITEGLMLSG</sequence>
<proteinExistence type="predicted"/>
<dbReference type="KEGG" id="age:AA314_04322"/>
<dbReference type="EMBL" id="CP011509">
    <property type="protein sequence ID" value="AKJ02696.1"/>
    <property type="molecule type" value="Genomic_DNA"/>
</dbReference>
<organism evidence="1 2">
    <name type="scientific">Archangium gephyra</name>
    <dbReference type="NCBI Taxonomy" id="48"/>
    <lineage>
        <taxon>Bacteria</taxon>
        <taxon>Pseudomonadati</taxon>
        <taxon>Myxococcota</taxon>
        <taxon>Myxococcia</taxon>
        <taxon>Myxococcales</taxon>
        <taxon>Cystobacterineae</taxon>
        <taxon>Archangiaceae</taxon>
        <taxon>Archangium</taxon>
    </lineage>
</organism>
<reference evidence="1 2" key="1">
    <citation type="submission" date="2015-05" db="EMBL/GenBank/DDBJ databases">
        <title>Genome assembly of Archangium gephyra DSM 2261.</title>
        <authorList>
            <person name="Sharma G."/>
            <person name="Subramanian S."/>
        </authorList>
    </citation>
    <scope>NUCLEOTIDE SEQUENCE [LARGE SCALE GENOMIC DNA]</scope>
    <source>
        <strain evidence="1 2">DSM 2261</strain>
    </source>
</reference>
<evidence type="ECO:0000313" key="1">
    <source>
        <dbReference type="EMBL" id="AKJ02696.1"/>
    </source>
</evidence>
<name>A0AAC8Q8A2_9BACT</name>
<evidence type="ECO:0000313" key="2">
    <source>
        <dbReference type="Proteomes" id="UP000035579"/>
    </source>
</evidence>
<gene>
    <name evidence="1" type="ORF">AA314_04322</name>
</gene>
<accession>A0AAC8Q8A2</accession>